<dbReference type="PANTHER" id="PTHR43877">
    <property type="entry name" value="AMINOALKYLPHOSPHONATE N-ACETYLTRANSFERASE-RELATED-RELATED"/>
    <property type="match status" value="1"/>
</dbReference>
<dbReference type="Pfam" id="PF00583">
    <property type="entry name" value="Acetyltransf_1"/>
    <property type="match status" value="1"/>
</dbReference>
<dbReference type="PANTHER" id="PTHR43877:SF2">
    <property type="entry name" value="AMINOALKYLPHOSPHONATE N-ACETYLTRANSFERASE-RELATED"/>
    <property type="match status" value="1"/>
</dbReference>
<keyword evidence="7" id="KW-1185">Reference proteome</keyword>
<name>A0A3P8LDK9_TSUPA</name>
<dbReference type="EMBL" id="JAGXOE010000002">
    <property type="protein sequence ID" value="MBS4099846.1"/>
    <property type="molecule type" value="Genomic_DNA"/>
</dbReference>
<dbReference type="CDD" id="cd04301">
    <property type="entry name" value="NAT_SF"/>
    <property type="match status" value="1"/>
</dbReference>
<dbReference type="Proteomes" id="UP000271626">
    <property type="component" value="Chromosome"/>
</dbReference>
<gene>
    <name evidence="4" type="ORF">KFZ73_01215</name>
    <name evidence="5" type="ORF">NCTC10741_01317</name>
</gene>
<protein>
    <submittedName>
        <fullName evidence="4">GNAT family N-acetyltransferase</fullName>
        <ecNumber evidence="4">2.3.1.-</ecNumber>
    </submittedName>
    <submittedName>
        <fullName evidence="5">Putative acetyltransferase</fullName>
    </submittedName>
</protein>
<dbReference type="Proteomes" id="UP000676853">
    <property type="component" value="Unassembled WGS sequence"/>
</dbReference>
<dbReference type="InterPro" id="IPR016181">
    <property type="entry name" value="Acyl_CoA_acyltransferase"/>
</dbReference>
<organism evidence="5 6">
    <name type="scientific">Tsukamurella paurometabola</name>
    <name type="common">Corynebacterium paurometabolum</name>
    <dbReference type="NCBI Taxonomy" id="2061"/>
    <lineage>
        <taxon>Bacteria</taxon>
        <taxon>Bacillati</taxon>
        <taxon>Actinomycetota</taxon>
        <taxon>Actinomycetes</taxon>
        <taxon>Mycobacteriales</taxon>
        <taxon>Tsukamurellaceae</taxon>
        <taxon>Tsukamurella</taxon>
    </lineage>
</organism>
<accession>A0A3P8LDK9</accession>
<evidence type="ECO:0000313" key="5">
    <source>
        <dbReference type="EMBL" id="VDR38202.1"/>
    </source>
</evidence>
<reference evidence="5 6" key="1">
    <citation type="submission" date="2018-12" db="EMBL/GenBank/DDBJ databases">
        <authorList>
            <consortium name="Pathogen Informatics"/>
        </authorList>
    </citation>
    <scope>NUCLEOTIDE SEQUENCE [LARGE SCALE GENOMIC DNA]</scope>
    <source>
        <strain evidence="5 6">NCTC10741</strain>
    </source>
</reference>
<reference evidence="4 7" key="2">
    <citation type="submission" date="2021-04" db="EMBL/GenBank/DDBJ databases">
        <title>Whole genome sequence analysis of a thiophenic sulfur metabolizing bacteria.</title>
        <authorList>
            <person name="Akhtar N."/>
            <person name="Akram J."/>
            <person name="Aslam A."/>
        </authorList>
    </citation>
    <scope>NUCLEOTIDE SEQUENCE [LARGE SCALE GENOMIC DNA]</scope>
    <source>
        <strain evidence="4 7">3OW</strain>
    </source>
</reference>
<evidence type="ECO:0000313" key="6">
    <source>
        <dbReference type="Proteomes" id="UP000271626"/>
    </source>
</evidence>
<dbReference type="PROSITE" id="PS51186">
    <property type="entry name" value="GNAT"/>
    <property type="match status" value="1"/>
</dbReference>
<evidence type="ECO:0000256" key="2">
    <source>
        <dbReference type="ARBA" id="ARBA00023315"/>
    </source>
</evidence>
<dbReference type="SUPFAM" id="SSF55729">
    <property type="entry name" value="Acyl-CoA N-acyltransferases (Nat)"/>
    <property type="match status" value="1"/>
</dbReference>
<dbReference type="Gene3D" id="3.40.630.30">
    <property type="match status" value="1"/>
</dbReference>
<proteinExistence type="predicted"/>
<keyword evidence="2 4" id="KW-0012">Acyltransferase</keyword>
<dbReference type="RefSeq" id="WP_126195497.1">
    <property type="nucleotide sequence ID" value="NZ_CP085954.1"/>
</dbReference>
<dbReference type="InterPro" id="IPR000182">
    <property type="entry name" value="GNAT_dom"/>
</dbReference>
<dbReference type="OrthoDB" id="9805924at2"/>
<dbReference type="EC" id="2.3.1.-" evidence="4"/>
<dbReference type="InterPro" id="IPR050832">
    <property type="entry name" value="Bact_Acetyltransf"/>
</dbReference>
<dbReference type="GO" id="GO:0016747">
    <property type="term" value="F:acyltransferase activity, transferring groups other than amino-acyl groups"/>
    <property type="evidence" value="ECO:0007669"/>
    <property type="project" value="InterPro"/>
</dbReference>
<evidence type="ECO:0000256" key="1">
    <source>
        <dbReference type="ARBA" id="ARBA00022679"/>
    </source>
</evidence>
<feature type="domain" description="N-acetyltransferase" evidence="3">
    <location>
        <begin position="7"/>
        <end position="162"/>
    </location>
</feature>
<evidence type="ECO:0000313" key="4">
    <source>
        <dbReference type="EMBL" id="MBS4099846.1"/>
    </source>
</evidence>
<dbReference type="AlphaFoldDB" id="A0A3P8LDK9"/>
<sequence>MSTAGLLAVRALAPGDADAVVGLREQLFASDPDAHWAAGAEDWRPHYRAQLDDELRGVHADTRTLVATVDDAVVGTLTAIVDRHLAGPAAPTGRSGWIQGVFVAPAARGRGLAGRLTAAAEEWLRGRGARTVALASTPAAESLYRGRGYIEDGETHFRKELR</sequence>
<evidence type="ECO:0000313" key="7">
    <source>
        <dbReference type="Proteomes" id="UP000676853"/>
    </source>
</evidence>
<evidence type="ECO:0000259" key="3">
    <source>
        <dbReference type="PROSITE" id="PS51186"/>
    </source>
</evidence>
<dbReference type="EMBL" id="LR131273">
    <property type="protein sequence ID" value="VDR38202.1"/>
    <property type="molecule type" value="Genomic_DNA"/>
</dbReference>
<keyword evidence="1 5" id="KW-0808">Transferase</keyword>